<keyword evidence="3 9" id="KW-1133">Transmembrane helix</keyword>
<keyword evidence="2 8" id="KW-0812">Transmembrane</keyword>
<dbReference type="PANTHER" id="PTHR24243:SF230">
    <property type="entry name" value="G-PROTEIN COUPLED RECEPTORS FAMILY 1 PROFILE DOMAIN-CONTAINING PROTEIN"/>
    <property type="match status" value="1"/>
</dbReference>
<dbReference type="GO" id="GO:0005886">
    <property type="term" value="C:plasma membrane"/>
    <property type="evidence" value="ECO:0007669"/>
    <property type="project" value="TreeGrafter"/>
</dbReference>
<feature type="transmembrane region" description="Helical" evidence="9">
    <location>
        <begin position="143"/>
        <end position="163"/>
    </location>
</feature>
<dbReference type="SUPFAM" id="SSF81321">
    <property type="entry name" value="Family A G protein-coupled receptor-like"/>
    <property type="match status" value="1"/>
</dbReference>
<dbReference type="InterPro" id="IPR000276">
    <property type="entry name" value="GPCR_Rhodpsn"/>
</dbReference>
<dbReference type="Pfam" id="PF00001">
    <property type="entry name" value="7tm_1"/>
    <property type="match status" value="1"/>
</dbReference>
<feature type="transmembrane region" description="Helical" evidence="9">
    <location>
        <begin position="239"/>
        <end position="260"/>
    </location>
</feature>
<comment type="similarity">
    <text evidence="8">Belongs to the G-protein coupled receptor 1 family.</text>
</comment>
<dbReference type="EMBL" id="KX018876">
    <property type="protein sequence ID" value="ANO39037.1"/>
    <property type="molecule type" value="mRNA"/>
</dbReference>
<dbReference type="PROSITE" id="PS00237">
    <property type="entry name" value="G_PROTEIN_RECEP_F1_1"/>
    <property type="match status" value="1"/>
</dbReference>
<evidence type="ECO:0000256" key="1">
    <source>
        <dbReference type="ARBA" id="ARBA00004141"/>
    </source>
</evidence>
<organism evidence="11">
    <name type="scientific">Schmidtea mediterranea</name>
    <name type="common">Freshwater planarian flatworm</name>
    <dbReference type="NCBI Taxonomy" id="79327"/>
    <lineage>
        <taxon>Eukaryota</taxon>
        <taxon>Metazoa</taxon>
        <taxon>Spiralia</taxon>
        <taxon>Lophotrochozoa</taxon>
        <taxon>Platyhelminthes</taxon>
        <taxon>Rhabditophora</taxon>
        <taxon>Seriata</taxon>
        <taxon>Tricladida</taxon>
        <taxon>Continenticola</taxon>
        <taxon>Geoplanoidea</taxon>
        <taxon>Dugesiidae</taxon>
        <taxon>Schmidtea</taxon>
    </lineage>
</organism>
<sequence>MNSCFPEFENGVKIFNKLYTSIYPITFLILGFFGNVLIIIVMSKRIFKNRHLPTKDPINLLYLVLAIGDFLAFPGQTIQIWIQSVWGINIYDLSVFSCRVLKKSLSYIIGDFSLWMVVFISFDRFLRVWWPTKFRDLINSKKVLIVLTILFVLALLKNVQFYYQTNLFFDPLTNTTKCLDDPNSPIYEFYRNHYDYMMSLIFVSGTPSILVLILNILMLIKLKIRRSLSAGKLNNSVRVVMVISVAFLLTLTPFFIIINVGSEFNWYCGKSVYSLLVTITLANFYMNHVINFIFYLVMSKNFRKDSLEIFKFNFRKLRGNNSVSTTD</sequence>
<reference evidence="11" key="1">
    <citation type="journal article" date="2016" name="PLoS Biol.">
        <title>GPCRs Direct Germline Development and Somatic Gonad Function in Planarians.</title>
        <authorList>
            <person name="Saberi A."/>
            <person name="Jamal A."/>
            <person name="Beets I."/>
            <person name="Schoofs L."/>
            <person name="Newmark P.A."/>
        </authorList>
    </citation>
    <scope>NUCLEOTIDE SEQUENCE</scope>
</reference>
<evidence type="ECO:0000256" key="3">
    <source>
        <dbReference type="ARBA" id="ARBA00022989"/>
    </source>
</evidence>
<feature type="domain" description="G-protein coupled receptors family 1 profile" evidence="10">
    <location>
        <begin position="34"/>
        <end position="295"/>
    </location>
</feature>
<evidence type="ECO:0000256" key="2">
    <source>
        <dbReference type="ARBA" id="ARBA00022692"/>
    </source>
</evidence>
<gene>
    <name evidence="11" type="primary">gcr067</name>
</gene>
<dbReference type="AlphaFoldDB" id="A0A193KUA1"/>
<dbReference type="PRINTS" id="PR00237">
    <property type="entry name" value="GPCRRHODOPSN"/>
</dbReference>
<accession>A0A193KUA1</accession>
<evidence type="ECO:0000256" key="9">
    <source>
        <dbReference type="SAM" id="Phobius"/>
    </source>
</evidence>
<keyword evidence="6 8" id="KW-0675">Receptor</keyword>
<name>A0A193KUA1_SCHMD</name>
<dbReference type="GO" id="GO:0004930">
    <property type="term" value="F:G protein-coupled receptor activity"/>
    <property type="evidence" value="ECO:0007669"/>
    <property type="project" value="UniProtKB-KW"/>
</dbReference>
<keyword evidence="5 9" id="KW-0472">Membrane</keyword>
<evidence type="ECO:0000256" key="8">
    <source>
        <dbReference type="RuleBase" id="RU000688"/>
    </source>
</evidence>
<evidence type="ECO:0000256" key="5">
    <source>
        <dbReference type="ARBA" id="ARBA00023136"/>
    </source>
</evidence>
<feature type="transmembrane region" description="Helical" evidence="9">
    <location>
        <begin position="196"/>
        <end position="218"/>
    </location>
</feature>
<feature type="transmembrane region" description="Helical" evidence="9">
    <location>
        <begin position="60"/>
        <end position="84"/>
    </location>
</feature>
<evidence type="ECO:0000256" key="4">
    <source>
        <dbReference type="ARBA" id="ARBA00023040"/>
    </source>
</evidence>
<proteinExistence type="evidence at transcript level"/>
<protein>
    <submittedName>
        <fullName evidence="11">GCR067</fullName>
    </submittedName>
</protein>
<evidence type="ECO:0000313" key="11">
    <source>
        <dbReference type="EMBL" id="ANO39037.1"/>
    </source>
</evidence>
<feature type="transmembrane region" description="Helical" evidence="9">
    <location>
        <begin position="272"/>
        <end position="297"/>
    </location>
</feature>
<dbReference type="InterPro" id="IPR017452">
    <property type="entry name" value="GPCR_Rhodpsn_7TM"/>
</dbReference>
<keyword evidence="4 8" id="KW-0297">G-protein coupled receptor</keyword>
<comment type="subcellular location">
    <subcellularLocation>
        <location evidence="1">Membrane</location>
        <topology evidence="1">Multi-pass membrane protein</topology>
    </subcellularLocation>
</comment>
<dbReference type="Gene3D" id="1.20.1070.10">
    <property type="entry name" value="Rhodopsin 7-helix transmembrane proteins"/>
    <property type="match status" value="1"/>
</dbReference>
<dbReference type="PANTHER" id="PTHR24243">
    <property type="entry name" value="G-PROTEIN COUPLED RECEPTOR"/>
    <property type="match status" value="1"/>
</dbReference>
<feature type="transmembrane region" description="Helical" evidence="9">
    <location>
        <begin position="20"/>
        <end position="40"/>
    </location>
</feature>
<evidence type="ECO:0000259" key="10">
    <source>
        <dbReference type="PROSITE" id="PS50262"/>
    </source>
</evidence>
<evidence type="ECO:0000256" key="7">
    <source>
        <dbReference type="ARBA" id="ARBA00023224"/>
    </source>
</evidence>
<dbReference type="PROSITE" id="PS50262">
    <property type="entry name" value="G_PROTEIN_RECEP_F1_2"/>
    <property type="match status" value="1"/>
</dbReference>
<keyword evidence="7 8" id="KW-0807">Transducer</keyword>
<feature type="transmembrane region" description="Helical" evidence="9">
    <location>
        <begin position="104"/>
        <end position="122"/>
    </location>
</feature>
<evidence type="ECO:0000256" key="6">
    <source>
        <dbReference type="ARBA" id="ARBA00023170"/>
    </source>
</evidence>
<dbReference type="OMA" id="SIWICIS"/>